<evidence type="ECO:0000256" key="1">
    <source>
        <dbReference type="SAM" id="MobiDB-lite"/>
    </source>
</evidence>
<feature type="compositionally biased region" description="Polar residues" evidence="1">
    <location>
        <begin position="123"/>
        <end position="136"/>
    </location>
</feature>
<proteinExistence type="predicted"/>
<dbReference type="Proteomes" id="UP000799324">
    <property type="component" value="Unassembled WGS sequence"/>
</dbReference>
<sequence length="214" mass="23867">MAKNIYKRLVQYVDEVGEDNDVDGNAIMKTILEVIGNFRRESGAQRERNTNWEEDGMASKSAGDTDQENTSEVEQLSGSNADSKAHIRCRSQQSSSKGKEPVRMGSYSDDDRAPGDSTRYQEQRSNSKGRQTTRSNHMLGRHDSMHGTGCQPRGTLFDVSELDEWSFFVHRLDAREDAAARGESFGPFCKRSSCICEGILCRTGSELSDTGYES</sequence>
<dbReference type="EMBL" id="MU004337">
    <property type="protein sequence ID" value="KAF2656329.1"/>
    <property type="molecule type" value="Genomic_DNA"/>
</dbReference>
<evidence type="ECO:0000313" key="2">
    <source>
        <dbReference type="EMBL" id="KAF2656329.1"/>
    </source>
</evidence>
<name>A0A6A6T8R5_9PLEO</name>
<reference evidence="2" key="1">
    <citation type="journal article" date="2020" name="Stud. Mycol.">
        <title>101 Dothideomycetes genomes: a test case for predicting lifestyles and emergence of pathogens.</title>
        <authorList>
            <person name="Haridas S."/>
            <person name="Albert R."/>
            <person name="Binder M."/>
            <person name="Bloem J."/>
            <person name="Labutti K."/>
            <person name="Salamov A."/>
            <person name="Andreopoulos B."/>
            <person name="Baker S."/>
            <person name="Barry K."/>
            <person name="Bills G."/>
            <person name="Bluhm B."/>
            <person name="Cannon C."/>
            <person name="Castanera R."/>
            <person name="Culley D."/>
            <person name="Daum C."/>
            <person name="Ezra D."/>
            <person name="Gonzalez J."/>
            <person name="Henrissat B."/>
            <person name="Kuo A."/>
            <person name="Liang C."/>
            <person name="Lipzen A."/>
            <person name="Lutzoni F."/>
            <person name="Magnuson J."/>
            <person name="Mondo S."/>
            <person name="Nolan M."/>
            <person name="Ohm R."/>
            <person name="Pangilinan J."/>
            <person name="Park H.-J."/>
            <person name="Ramirez L."/>
            <person name="Alfaro M."/>
            <person name="Sun H."/>
            <person name="Tritt A."/>
            <person name="Yoshinaga Y."/>
            <person name="Zwiers L.-H."/>
            <person name="Turgeon B."/>
            <person name="Goodwin S."/>
            <person name="Spatafora J."/>
            <person name="Crous P."/>
            <person name="Grigoriev I."/>
        </authorList>
    </citation>
    <scope>NUCLEOTIDE SEQUENCE</scope>
    <source>
        <strain evidence="2">CBS 122681</strain>
    </source>
</reference>
<organism evidence="2 3">
    <name type="scientific">Lophiostoma macrostomum CBS 122681</name>
    <dbReference type="NCBI Taxonomy" id="1314788"/>
    <lineage>
        <taxon>Eukaryota</taxon>
        <taxon>Fungi</taxon>
        <taxon>Dikarya</taxon>
        <taxon>Ascomycota</taxon>
        <taxon>Pezizomycotina</taxon>
        <taxon>Dothideomycetes</taxon>
        <taxon>Pleosporomycetidae</taxon>
        <taxon>Pleosporales</taxon>
        <taxon>Lophiostomataceae</taxon>
        <taxon>Lophiostoma</taxon>
    </lineage>
</organism>
<feature type="compositionally biased region" description="Basic and acidic residues" evidence="1">
    <location>
        <begin position="42"/>
        <end position="51"/>
    </location>
</feature>
<feature type="compositionally biased region" description="Polar residues" evidence="1">
    <location>
        <begin position="72"/>
        <end position="82"/>
    </location>
</feature>
<gene>
    <name evidence="2" type="ORF">K491DRAFT_389985</name>
</gene>
<feature type="compositionally biased region" description="Basic and acidic residues" evidence="1">
    <location>
        <begin position="109"/>
        <end position="122"/>
    </location>
</feature>
<keyword evidence="3" id="KW-1185">Reference proteome</keyword>
<accession>A0A6A6T8R5</accession>
<feature type="region of interest" description="Disordered" evidence="1">
    <location>
        <begin position="42"/>
        <end position="150"/>
    </location>
</feature>
<dbReference type="AlphaFoldDB" id="A0A6A6T8R5"/>
<evidence type="ECO:0000313" key="3">
    <source>
        <dbReference type="Proteomes" id="UP000799324"/>
    </source>
</evidence>
<protein>
    <submittedName>
        <fullName evidence="2">Uncharacterized protein</fullName>
    </submittedName>
</protein>